<evidence type="ECO:0000313" key="1">
    <source>
        <dbReference type="EMBL" id="SFH78571.1"/>
    </source>
</evidence>
<name>A0A1I3CWG2_9LACT</name>
<proteinExistence type="predicted"/>
<keyword evidence="2" id="KW-1185">Reference proteome</keyword>
<sequence>MSANNWLKIVETFKHFQNNQLRKHPDTKIKLNLVERHAHLKLVAEAYRDIFNESGERERMETLETKTLFVAYKDAVQGETELMELYDFLTKEFLNGKQESTEK</sequence>
<dbReference type="RefSeq" id="WP_047390392.1">
    <property type="nucleotide sequence ID" value="NZ_FOQE01000024.1"/>
</dbReference>
<evidence type="ECO:0000313" key="2">
    <source>
        <dbReference type="Proteomes" id="UP000198668"/>
    </source>
</evidence>
<protein>
    <submittedName>
        <fullName evidence="1">Uncharacterized protein</fullName>
    </submittedName>
</protein>
<reference evidence="1 2" key="1">
    <citation type="submission" date="2016-10" db="EMBL/GenBank/DDBJ databases">
        <authorList>
            <person name="de Groot N.N."/>
        </authorList>
    </citation>
    <scope>NUCLEOTIDE SEQUENCE [LARGE SCALE GENOMIC DNA]</scope>
    <source>
        <strain evidence="1 2">DSM 27630</strain>
    </source>
</reference>
<dbReference type="Proteomes" id="UP000198668">
    <property type="component" value="Unassembled WGS sequence"/>
</dbReference>
<gene>
    <name evidence="1" type="ORF">SAMN04489868_1247</name>
</gene>
<organism evidence="1 2">
    <name type="scientific">Pisciglobus halotolerans</name>
    <dbReference type="NCBI Taxonomy" id="745365"/>
    <lineage>
        <taxon>Bacteria</taxon>
        <taxon>Bacillati</taxon>
        <taxon>Bacillota</taxon>
        <taxon>Bacilli</taxon>
        <taxon>Lactobacillales</taxon>
        <taxon>Carnobacteriaceae</taxon>
    </lineage>
</organism>
<accession>A0A1I3CWG2</accession>
<dbReference type="AlphaFoldDB" id="A0A1I3CWG2"/>
<dbReference type="EMBL" id="FOQE01000024">
    <property type="protein sequence ID" value="SFH78571.1"/>
    <property type="molecule type" value="Genomic_DNA"/>
</dbReference>